<dbReference type="InterPro" id="IPR011711">
    <property type="entry name" value="GntR_C"/>
</dbReference>
<dbReference type="SUPFAM" id="SSF48008">
    <property type="entry name" value="GntR ligand-binding domain-like"/>
    <property type="match status" value="2"/>
</dbReference>
<evidence type="ECO:0000313" key="7">
    <source>
        <dbReference type="Proteomes" id="UP000465306"/>
    </source>
</evidence>
<dbReference type="SMART" id="SM00895">
    <property type="entry name" value="FCD"/>
    <property type="match status" value="2"/>
</dbReference>
<evidence type="ECO:0000313" key="6">
    <source>
        <dbReference type="EMBL" id="QPI39428.1"/>
    </source>
</evidence>
<reference evidence="5 7" key="1">
    <citation type="journal article" date="2019" name="Emerg. Microbes Infect.">
        <title>Comprehensive subspecies identification of 175 nontuberculous mycobacteria species based on 7547 genomic profiles.</title>
        <authorList>
            <person name="Matsumoto Y."/>
            <person name="Kinjo T."/>
            <person name="Motooka D."/>
            <person name="Nabeya D."/>
            <person name="Jung N."/>
            <person name="Uechi K."/>
            <person name="Horii T."/>
            <person name="Iida T."/>
            <person name="Fujita J."/>
            <person name="Nakamura S."/>
        </authorList>
    </citation>
    <scope>NUCLEOTIDE SEQUENCE [LARGE SCALE GENOMIC DNA]</scope>
    <source>
        <strain evidence="5 7">JCM 13573</strain>
    </source>
</reference>
<keyword evidence="2" id="KW-0238">DNA-binding</keyword>
<dbReference type="InterPro" id="IPR036390">
    <property type="entry name" value="WH_DNA-bd_sf"/>
</dbReference>
<name>A0AAX1JGF4_9MYCO</name>
<evidence type="ECO:0000259" key="4">
    <source>
        <dbReference type="PROSITE" id="PS50949"/>
    </source>
</evidence>
<dbReference type="EMBL" id="BLKU01000003">
    <property type="protein sequence ID" value="GFG64015.1"/>
    <property type="molecule type" value="Genomic_DNA"/>
</dbReference>
<dbReference type="InterPro" id="IPR008920">
    <property type="entry name" value="TF_FadR/GntR_C"/>
</dbReference>
<dbReference type="Gene3D" id="1.20.120.530">
    <property type="entry name" value="GntR ligand-binding domain-like"/>
    <property type="match status" value="2"/>
</dbReference>
<evidence type="ECO:0000256" key="3">
    <source>
        <dbReference type="ARBA" id="ARBA00023163"/>
    </source>
</evidence>
<dbReference type="GO" id="GO:0003677">
    <property type="term" value="F:DNA binding"/>
    <property type="evidence" value="ECO:0007669"/>
    <property type="project" value="UniProtKB-KW"/>
</dbReference>
<reference evidence="5" key="2">
    <citation type="submission" date="2020-02" db="EMBL/GenBank/DDBJ databases">
        <authorList>
            <person name="Matsumoto Y."/>
            <person name="Kinjo T."/>
            <person name="Motooka D."/>
            <person name="Nabeya D."/>
            <person name="Jung N."/>
            <person name="Uechi K."/>
            <person name="Horii T."/>
            <person name="Iida T."/>
            <person name="Fujita J."/>
            <person name="Nakamura S."/>
        </authorList>
    </citation>
    <scope>NUCLEOTIDE SEQUENCE</scope>
    <source>
        <strain evidence="5">JCM 13573</strain>
    </source>
</reference>
<evidence type="ECO:0000313" key="5">
    <source>
        <dbReference type="EMBL" id="GFG64015.1"/>
    </source>
</evidence>
<feature type="domain" description="HTH gntR-type" evidence="4">
    <location>
        <begin position="24"/>
        <end position="94"/>
    </location>
</feature>
<evidence type="ECO:0000256" key="1">
    <source>
        <dbReference type="ARBA" id="ARBA00023015"/>
    </source>
</evidence>
<dbReference type="PANTHER" id="PTHR43537:SF5">
    <property type="entry name" value="UXU OPERON TRANSCRIPTIONAL REGULATOR"/>
    <property type="match status" value="1"/>
</dbReference>
<keyword evidence="3" id="KW-0804">Transcription</keyword>
<dbReference type="EMBL" id="CP065047">
    <property type="protein sequence ID" value="QPI39428.1"/>
    <property type="molecule type" value="Genomic_DNA"/>
</dbReference>
<sequence>MHAAQLLSRPPSRIELHLTTDQADKRAAKIARRIEANIVRRGWVVGESLGSESALQERYCVSRSVLREAVRLVEHHQVARMRRGPNGGLIVCEPDAGPAARAIVIYLEYLGINLDDLLNARLVLEPLAASLAAEHIDEAGIDRLRAVLRAEAQWQPGMPALRDEFHVALAEQSKNPVLQLFIEIVMRLTRRSVRQSRTASPDEAIEAVDQMHHDHSEVVAAVTAGDAARAKTLTERHVEAVTAWLQKYHRRHSAHGPARARRRAPRLDAEAPRGKLAEVLAATIGDDIAASGWQIGAVFGTESALLERYRVSRAVLREAVRLLEYHSVARMRRGPGGGLVVTRPQAQASIDTIALYLQYRHPTREDLRCVRDAIEIDNVARVVKRRSEPDVAAFLDTRRATDHVGAAGADVRLAAVEEFRFHVGLAQLAGNALLDLFLRIIVELFRRQWSSSGQPVPDWSDVVAVEHAHRKILDAIGDGDDSLARYRIRRHLDAAASWWF</sequence>
<dbReference type="Pfam" id="PF07729">
    <property type="entry name" value="FCD"/>
    <property type="match status" value="2"/>
</dbReference>
<dbReference type="SMART" id="SM00345">
    <property type="entry name" value="HTH_GNTR"/>
    <property type="match status" value="2"/>
</dbReference>
<dbReference type="KEGG" id="mku:I2456_08205"/>
<dbReference type="Gene3D" id="1.10.10.10">
    <property type="entry name" value="Winged helix-like DNA-binding domain superfamily/Winged helix DNA-binding domain"/>
    <property type="match status" value="2"/>
</dbReference>
<dbReference type="PANTHER" id="PTHR43537">
    <property type="entry name" value="TRANSCRIPTIONAL REGULATOR, GNTR FAMILY"/>
    <property type="match status" value="1"/>
</dbReference>
<keyword evidence="7" id="KW-1185">Reference proteome</keyword>
<dbReference type="AlphaFoldDB" id="A0AAX1JGF4"/>
<proteinExistence type="predicted"/>
<evidence type="ECO:0000256" key="2">
    <source>
        <dbReference type="ARBA" id="ARBA00023125"/>
    </source>
</evidence>
<dbReference type="InterPro" id="IPR036388">
    <property type="entry name" value="WH-like_DNA-bd_sf"/>
</dbReference>
<feature type="domain" description="HTH gntR-type" evidence="4">
    <location>
        <begin position="274"/>
        <end position="344"/>
    </location>
</feature>
<dbReference type="GO" id="GO:0003700">
    <property type="term" value="F:DNA-binding transcription factor activity"/>
    <property type="evidence" value="ECO:0007669"/>
    <property type="project" value="InterPro"/>
</dbReference>
<dbReference type="InterPro" id="IPR000524">
    <property type="entry name" value="Tscrpt_reg_HTH_GntR"/>
</dbReference>
<dbReference type="Proteomes" id="UP000465306">
    <property type="component" value="Unassembled WGS sequence"/>
</dbReference>
<keyword evidence="1" id="KW-0805">Transcription regulation</keyword>
<dbReference type="Proteomes" id="UP000663583">
    <property type="component" value="Chromosome"/>
</dbReference>
<reference evidence="6" key="3">
    <citation type="submission" date="2020-11" db="EMBL/GenBank/DDBJ databases">
        <title>Intraspecies plasmid and genomic variation of Mycobacterium kubicae revealed by the complete genome sequences of two clinical isolates.</title>
        <authorList>
            <person name="Hendrix J.R."/>
            <person name="Epperson L.E."/>
            <person name="Honda J.R."/>
            <person name="Strong M."/>
        </authorList>
    </citation>
    <scope>NUCLEOTIDE SEQUENCE</scope>
    <source>
        <strain evidence="6">JCM 13573</strain>
    </source>
</reference>
<evidence type="ECO:0000313" key="8">
    <source>
        <dbReference type="Proteomes" id="UP000663583"/>
    </source>
</evidence>
<organism evidence="6 8">
    <name type="scientific">Mycobacterium kubicae</name>
    <dbReference type="NCBI Taxonomy" id="120959"/>
    <lineage>
        <taxon>Bacteria</taxon>
        <taxon>Bacillati</taxon>
        <taxon>Actinomycetota</taxon>
        <taxon>Actinomycetes</taxon>
        <taxon>Mycobacteriales</taxon>
        <taxon>Mycobacteriaceae</taxon>
        <taxon>Mycobacterium</taxon>
        <taxon>Mycobacterium simiae complex</taxon>
    </lineage>
</organism>
<gene>
    <name evidence="6" type="ORF">I2456_08205</name>
    <name evidence="5" type="ORF">MKUB_15050</name>
</gene>
<dbReference type="PROSITE" id="PS50949">
    <property type="entry name" value="HTH_GNTR"/>
    <property type="match status" value="2"/>
</dbReference>
<accession>A0AAX1JGF4</accession>
<protein>
    <submittedName>
        <fullName evidence="6">FadR family transcriptional regulator</fullName>
    </submittedName>
    <submittedName>
        <fullName evidence="5">GntR family transcriptional regulator</fullName>
    </submittedName>
</protein>
<dbReference type="Pfam" id="PF00392">
    <property type="entry name" value="GntR"/>
    <property type="match status" value="1"/>
</dbReference>
<dbReference type="SUPFAM" id="SSF46785">
    <property type="entry name" value="Winged helix' DNA-binding domain"/>
    <property type="match status" value="2"/>
</dbReference>